<dbReference type="PANTHER" id="PTHR11920:SF335">
    <property type="entry name" value="GUANYLATE CYCLASE"/>
    <property type="match status" value="1"/>
</dbReference>
<keyword evidence="5" id="KW-0472">Membrane</keyword>
<feature type="region of interest" description="Disordered" evidence="7">
    <location>
        <begin position="228"/>
        <end position="248"/>
    </location>
</feature>
<dbReference type="SUPFAM" id="SSF55073">
    <property type="entry name" value="Nucleotide cyclase"/>
    <property type="match status" value="1"/>
</dbReference>
<feature type="region of interest" description="Disordered" evidence="7">
    <location>
        <begin position="522"/>
        <end position="545"/>
    </location>
</feature>
<organism evidence="9 10">
    <name type="scientific">Dunaliella salina</name>
    <name type="common">Green alga</name>
    <name type="synonym">Protococcus salinus</name>
    <dbReference type="NCBI Taxonomy" id="3046"/>
    <lineage>
        <taxon>Eukaryota</taxon>
        <taxon>Viridiplantae</taxon>
        <taxon>Chlorophyta</taxon>
        <taxon>core chlorophytes</taxon>
        <taxon>Chlorophyceae</taxon>
        <taxon>CS clade</taxon>
        <taxon>Chlamydomonadales</taxon>
        <taxon>Dunaliellaceae</taxon>
        <taxon>Dunaliella</taxon>
    </lineage>
</organism>
<dbReference type="InterPro" id="IPR050401">
    <property type="entry name" value="Cyclic_nucleotide_synthase"/>
</dbReference>
<protein>
    <recommendedName>
        <fullName evidence="8">Guanylate cyclase domain-containing protein</fullName>
    </recommendedName>
</protein>
<reference evidence="9" key="1">
    <citation type="submission" date="2017-08" db="EMBL/GenBank/DDBJ databases">
        <authorList>
            <person name="Polle J.E."/>
            <person name="Barry K."/>
            <person name="Cushman J."/>
            <person name="Schmutz J."/>
            <person name="Tran D."/>
            <person name="Hathwaick L.T."/>
            <person name="Yim W.C."/>
            <person name="Jenkins J."/>
            <person name="Mckie-Krisberg Z.M."/>
            <person name="Prochnik S."/>
            <person name="Lindquist E."/>
            <person name="Dockter R.B."/>
            <person name="Adam C."/>
            <person name="Molina H."/>
            <person name="Bunkerborg J."/>
            <person name="Jin E."/>
            <person name="Buchheim M."/>
            <person name="Magnuson J."/>
        </authorList>
    </citation>
    <scope>NUCLEOTIDE SEQUENCE</scope>
    <source>
        <strain evidence="9">CCAP 19/18</strain>
    </source>
</reference>
<feature type="region of interest" description="Disordered" evidence="7">
    <location>
        <begin position="563"/>
        <end position="687"/>
    </location>
</feature>
<dbReference type="Gene3D" id="3.30.70.1230">
    <property type="entry name" value="Nucleotide cyclase"/>
    <property type="match status" value="1"/>
</dbReference>
<dbReference type="CDD" id="cd07302">
    <property type="entry name" value="CHD"/>
    <property type="match status" value="1"/>
</dbReference>
<evidence type="ECO:0000256" key="7">
    <source>
        <dbReference type="SAM" id="MobiDB-lite"/>
    </source>
</evidence>
<dbReference type="InterPro" id="IPR029787">
    <property type="entry name" value="Nucleotide_cyclase"/>
</dbReference>
<evidence type="ECO:0000256" key="6">
    <source>
        <dbReference type="ARBA" id="ARBA00023239"/>
    </source>
</evidence>
<comment type="caution">
    <text evidence="9">The sequence shown here is derived from an EMBL/GenBank/DDBJ whole genome shotgun (WGS) entry which is preliminary data.</text>
</comment>
<feature type="compositionally biased region" description="Acidic residues" evidence="7">
    <location>
        <begin position="1057"/>
        <end position="1067"/>
    </location>
</feature>
<gene>
    <name evidence="9" type="ORF">DUNSADRAFT_15534</name>
</gene>
<keyword evidence="4" id="KW-1133">Transmembrane helix</keyword>
<proteinExistence type="predicted"/>
<dbReference type="PROSITE" id="PS50125">
    <property type="entry name" value="GUANYLATE_CYCLASE_2"/>
    <property type="match status" value="1"/>
</dbReference>
<feature type="compositionally biased region" description="Polar residues" evidence="7">
    <location>
        <begin position="67"/>
        <end position="81"/>
    </location>
</feature>
<feature type="compositionally biased region" description="Basic and acidic residues" evidence="7">
    <location>
        <begin position="37"/>
        <end position="47"/>
    </location>
</feature>
<evidence type="ECO:0000256" key="5">
    <source>
        <dbReference type="ARBA" id="ARBA00023136"/>
    </source>
</evidence>
<dbReference type="Proteomes" id="UP000815325">
    <property type="component" value="Unassembled WGS sequence"/>
</dbReference>
<feature type="compositionally biased region" description="Polar residues" evidence="7">
    <location>
        <begin position="592"/>
        <end position="617"/>
    </location>
</feature>
<evidence type="ECO:0000256" key="1">
    <source>
        <dbReference type="ARBA" id="ARBA00004370"/>
    </source>
</evidence>
<keyword evidence="10" id="KW-1185">Reference proteome</keyword>
<dbReference type="SMART" id="SM00044">
    <property type="entry name" value="CYCc"/>
    <property type="match status" value="1"/>
</dbReference>
<feature type="compositionally biased region" description="Low complexity" evidence="7">
    <location>
        <begin position="414"/>
        <end position="428"/>
    </location>
</feature>
<sequence length="1067" mass="113588">MMPPLKTLALCFSGGAKVAKGKDEFSCCDYDSVPIKESPKADTHQHGGDVPSSCQPPFKEAPLTIPALSSPNLLSGTNGLSKSGPAHPPASKQPSITRSPGPLPDAPPGDSGASPPCPNPQNAHVEAMALRSMPLSLAVISSDAKEVIYHRFGLDAGAAQLLKQTLQFNKSCSGGAHALAMRDTAQPTGKSPSTFLATLLGPEVEAVALREARSKRFWKGTVSVQLPAHAPPSELSGSHHSSARQSPAEVLPIPPASMAAAAAAAAARSNAFSAPLPEVEARYASGQPFTLVGPSSCGATNADAAIKCTSFSVLKLAAQASGPEAEDTMVTMGSDLQPGHLAEATDAPPTELSHGPSTGGTHQNERSSKSVQWVIPAEPEGMRSAFEASAEASTVPGEAHSRTPPTSEEHDVKSFSPGPEFSGGSFMPLGRRSCPGYSVFQRTETDAVGDKEGSKKKESCSKDARKRRAMKKCKSLYDRTHSNRCSLLRPEAIKQLVHESKNEECTRTVALLKSISVARRSATDDDQACVSAPQQSVHESRSDALPHASPWVDLRSFLSEQSAFPQAEKTQQRSGESSDFGQRGCNVPHQRPASTPTRQPVQLSKQAANSAVQTLDQPTFDRKTSEQPTSACHTAESIRGGVAGLSPPCSSGRARDAGQDSHLSVPDAEPTAGTGRGLAVEPDNRPSWSQRLTAHDRFSRASSQTLECLRDCPLSFDVSVSVCRPEEGNRSPLLVVICNSTEHSQVRTTLTALAESQLELLSSALPQHAIQFLAMQSVEAVPENVGQLARAHQDVTIMFMDIVGFTEMSKNCKPVEVMVFLNTLFSMFDRLVDIHGVHKVETAGDCYIVSGGIMSPSQSGKGFGLVVEEKHDPKESAKRVMEFAKALLETAGQVRMPDTHQPVQVRVGLHTGDAVTGLIGSKLPKFSIFGDTMCTASRMESTGLPGRIHVSEATRALLQHEQWEATGGIEVKGKGLMDTYLWAPSSQQPSVSRAASSSADRLPCMLLMHAHMLLRQFSSPPSPFQKKAAYLQNSTPGSPSNPPSRHLGERTLTPAVEVDEHELEQDE</sequence>
<name>A0ABQ7G585_DUNSA</name>
<feature type="region of interest" description="Disordered" evidence="7">
    <location>
        <begin position="36"/>
        <end position="122"/>
    </location>
</feature>
<feature type="compositionally biased region" description="Polar residues" evidence="7">
    <location>
        <begin position="235"/>
        <end position="245"/>
    </location>
</feature>
<dbReference type="InterPro" id="IPR001054">
    <property type="entry name" value="A/G_cyclase"/>
</dbReference>
<evidence type="ECO:0000259" key="8">
    <source>
        <dbReference type="PROSITE" id="PS50125"/>
    </source>
</evidence>
<dbReference type="PANTHER" id="PTHR11920">
    <property type="entry name" value="GUANYLYL CYCLASE"/>
    <property type="match status" value="1"/>
</dbReference>
<dbReference type="Pfam" id="PF00211">
    <property type="entry name" value="Guanylate_cyc"/>
    <property type="match status" value="1"/>
</dbReference>
<dbReference type="EMBL" id="MU070116">
    <property type="protein sequence ID" value="KAF5829770.1"/>
    <property type="molecule type" value="Genomic_DNA"/>
</dbReference>
<feature type="region of interest" description="Disordered" evidence="7">
    <location>
        <begin position="387"/>
        <end position="428"/>
    </location>
</feature>
<evidence type="ECO:0000256" key="2">
    <source>
        <dbReference type="ARBA" id="ARBA00022692"/>
    </source>
</evidence>
<feature type="region of interest" description="Disordered" evidence="7">
    <location>
        <begin position="1023"/>
        <end position="1067"/>
    </location>
</feature>
<keyword evidence="2" id="KW-0812">Transmembrane</keyword>
<feature type="domain" description="Guanylate cyclase" evidence="8">
    <location>
        <begin position="796"/>
        <end position="940"/>
    </location>
</feature>
<accession>A0ABQ7G585</accession>
<feature type="region of interest" description="Disordered" evidence="7">
    <location>
        <begin position="336"/>
        <end position="371"/>
    </location>
</feature>
<feature type="compositionally biased region" description="Polar residues" evidence="7">
    <location>
        <begin position="563"/>
        <end position="580"/>
    </location>
</feature>
<evidence type="ECO:0000256" key="3">
    <source>
        <dbReference type="ARBA" id="ARBA00022741"/>
    </source>
</evidence>
<evidence type="ECO:0000313" key="10">
    <source>
        <dbReference type="Proteomes" id="UP000815325"/>
    </source>
</evidence>
<keyword evidence="6" id="KW-0456">Lyase</keyword>
<evidence type="ECO:0000313" key="9">
    <source>
        <dbReference type="EMBL" id="KAF5829770.1"/>
    </source>
</evidence>
<evidence type="ECO:0000256" key="4">
    <source>
        <dbReference type="ARBA" id="ARBA00022989"/>
    </source>
</evidence>
<comment type="subcellular location">
    <subcellularLocation>
        <location evidence="1">Membrane</location>
    </subcellularLocation>
</comment>
<keyword evidence="3" id="KW-0547">Nucleotide-binding</keyword>